<protein>
    <submittedName>
        <fullName evidence="1">Uncharacterized protein</fullName>
    </submittedName>
</protein>
<dbReference type="EMBL" id="JBHSKD010000007">
    <property type="protein sequence ID" value="MFC5176513.1"/>
    <property type="molecule type" value="Genomic_DNA"/>
</dbReference>
<name>A0ABW0BHP0_9ACTN</name>
<gene>
    <name evidence="1" type="ORF">ACFPGP_07505</name>
</gene>
<comment type="caution">
    <text evidence="1">The sequence shown here is derived from an EMBL/GenBank/DDBJ whole genome shotgun (WGS) entry which is preliminary data.</text>
</comment>
<evidence type="ECO:0000313" key="2">
    <source>
        <dbReference type="Proteomes" id="UP001596087"/>
    </source>
</evidence>
<organism evidence="1 2">
    <name type="scientific">Nocardioides taihuensis</name>
    <dbReference type="NCBI Taxonomy" id="1835606"/>
    <lineage>
        <taxon>Bacteria</taxon>
        <taxon>Bacillati</taxon>
        <taxon>Actinomycetota</taxon>
        <taxon>Actinomycetes</taxon>
        <taxon>Propionibacteriales</taxon>
        <taxon>Nocardioidaceae</taxon>
        <taxon>Nocardioides</taxon>
    </lineage>
</organism>
<keyword evidence="2" id="KW-1185">Reference proteome</keyword>
<dbReference type="RefSeq" id="WP_378588893.1">
    <property type="nucleotide sequence ID" value="NZ_JBHSKD010000007.1"/>
</dbReference>
<dbReference type="Proteomes" id="UP001596087">
    <property type="component" value="Unassembled WGS sequence"/>
</dbReference>
<evidence type="ECO:0000313" key="1">
    <source>
        <dbReference type="EMBL" id="MFC5176513.1"/>
    </source>
</evidence>
<accession>A0ABW0BHP0</accession>
<reference evidence="2" key="1">
    <citation type="journal article" date="2019" name="Int. J. Syst. Evol. Microbiol.">
        <title>The Global Catalogue of Microorganisms (GCM) 10K type strain sequencing project: providing services to taxonomists for standard genome sequencing and annotation.</title>
        <authorList>
            <consortium name="The Broad Institute Genomics Platform"/>
            <consortium name="The Broad Institute Genome Sequencing Center for Infectious Disease"/>
            <person name="Wu L."/>
            <person name="Ma J."/>
        </authorList>
    </citation>
    <scope>NUCLEOTIDE SEQUENCE [LARGE SCALE GENOMIC DNA]</scope>
    <source>
        <strain evidence="2">DFY41</strain>
    </source>
</reference>
<sequence>MEATGHPMKARHLPRPVVRLAMRLLARRNDALASVLGAGMLQDLRPARWDDTPLTARGIEPTATTDFLREQAEQSGQPASARRVR</sequence>
<proteinExistence type="predicted"/>